<dbReference type="PaxDb" id="882-DVU_1380"/>
<accession>Q72CA4</accession>
<reference evidence="1 2" key="1">
    <citation type="journal article" date="2004" name="Nat. Biotechnol.">
        <title>The genome sequence of the anaerobic, sulfate-reducing bacterium Desulfovibrio vulgaris Hildenborough.</title>
        <authorList>
            <person name="Heidelberg J.F."/>
            <person name="Seshadri R."/>
            <person name="Haveman S.A."/>
            <person name="Hemme C.L."/>
            <person name="Paulsen I.T."/>
            <person name="Kolonay J.F."/>
            <person name="Eisen J.A."/>
            <person name="Ward N."/>
            <person name="Methe B."/>
            <person name="Brinkac L.M."/>
            <person name="Daugherty S.C."/>
            <person name="Deboy R.T."/>
            <person name="Dodson R.J."/>
            <person name="Durkin A.S."/>
            <person name="Madupu R."/>
            <person name="Nelson W.C."/>
            <person name="Sullivan S.A."/>
            <person name="Fouts D."/>
            <person name="Haft D.H."/>
            <person name="Selengut J."/>
            <person name="Peterson J.D."/>
            <person name="Davidsen T.M."/>
            <person name="Zafar N."/>
            <person name="Zhou L."/>
            <person name="Radune D."/>
            <person name="Dimitrov G."/>
            <person name="Hance M."/>
            <person name="Tran K."/>
            <person name="Khouri H."/>
            <person name="Gill J."/>
            <person name="Utterback T.R."/>
            <person name="Feldblyum T.V."/>
            <person name="Wall J.D."/>
            <person name="Voordouw G."/>
            <person name="Fraser C.M."/>
        </authorList>
    </citation>
    <scope>NUCLEOTIDE SEQUENCE [LARGE SCALE GENOMIC DNA]</scope>
    <source>
        <strain evidence="2">ATCC 29579 / DSM 644 / NCIMB 8303 / VKM B-1760 / Hildenborough</strain>
    </source>
</reference>
<evidence type="ECO:0000313" key="2">
    <source>
        <dbReference type="Proteomes" id="UP000002194"/>
    </source>
</evidence>
<evidence type="ECO:0000313" key="1">
    <source>
        <dbReference type="EMBL" id="AAS95858.1"/>
    </source>
</evidence>
<sequence>MSLKGLDHTSVPTTAANLPAACDVSPIWTLAGIARTADGNASISRAIHHYAACTASSLPEGIPCCRHTAEAGALSA</sequence>
<protein>
    <submittedName>
        <fullName evidence="1">Uncharacterized protein</fullName>
    </submittedName>
</protein>
<dbReference type="EMBL" id="AE017285">
    <property type="protein sequence ID" value="AAS95858.1"/>
    <property type="molecule type" value="Genomic_DNA"/>
</dbReference>
<dbReference type="KEGG" id="dvu:DVU_1380"/>
<dbReference type="AlphaFoldDB" id="Q72CA4"/>
<name>Q72CA4_NITV2</name>
<dbReference type="HOGENOM" id="CLU_2648648_0_0_7"/>
<gene>
    <name evidence="1" type="ordered locus">DVU_1380</name>
</gene>
<proteinExistence type="predicted"/>
<organism evidence="1 2">
    <name type="scientific">Nitratidesulfovibrio vulgaris (strain ATCC 29579 / DSM 644 / CCUG 34227 / NCIMB 8303 / VKM B-1760 / Hildenborough)</name>
    <name type="common">Desulfovibrio vulgaris</name>
    <dbReference type="NCBI Taxonomy" id="882"/>
    <lineage>
        <taxon>Bacteria</taxon>
        <taxon>Pseudomonadati</taxon>
        <taxon>Thermodesulfobacteriota</taxon>
        <taxon>Desulfovibrionia</taxon>
        <taxon>Desulfovibrionales</taxon>
        <taxon>Desulfovibrionaceae</taxon>
        <taxon>Nitratidesulfovibrio</taxon>
    </lineage>
</organism>
<dbReference type="STRING" id="882.DVU_1380"/>
<keyword evidence="2" id="KW-1185">Reference proteome</keyword>
<dbReference type="Proteomes" id="UP000002194">
    <property type="component" value="Chromosome"/>
</dbReference>
<dbReference type="EnsemblBacteria" id="AAS95858">
    <property type="protein sequence ID" value="AAS95858"/>
    <property type="gene ID" value="DVU_1380"/>
</dbReference>